<feature type="compositionally biased region" description="Acidic residues" evidence="1">
    <location>
        <begin position="198"/>
        <end position="215"/>
    </location>
</feature>
<feature type="region of interest" description="Disordered" evidence="1">
    <location>
        <begin position="355"/>
        <end position="466"/>
    </location>
</feature>
<accession>A0A0C2J8B0</accession>
<evidence type="ECO:0000256" key="1">
    <source>
        <dbReference type="SAM" id="MobiDB-lite"/>
    </source>
</evidence>
<feature type="region of interest" description="Disordered" evidence="1">
    <location>
        <begin position="193"/>
        <end position="254"/>
    </location>
</feature>
<gene>
    <name evidence="2" type="ORF">SPBR_09256</name>
</gene>
<feature type="region of interest" description="Disordered" evidence="1">
    <location>
        <begin position="613"/>
        <end position="677"/>
    </location>
</feature>
<dbReference type="GeneID" id="63682303"/>
<dbReference type="HOGENOM" id="CLU_006657_0_0_1"/>
<feature type="compositionally biased region" description="Polar residues" evidence="1">
    <location>
        <begin position="384"/>
        <end position="394"/>
    </location>
</feature>
<feature type="compositionally biased region" description="Pro residues" evidence="1">
    <location>
        <begin position="753"/>
        <end position="763"/>
    </location>
</feature>
<evidence type="ECO:0000313" key="2">
    <source>
        <dbReference type="EMBL" id="KIH95250.1"/>
    </source>
</evidence>
<feature type="compositionally biased region" description="Polar residues" evidence="1">
    <location>
        <begin position="716"/>
        <end position="726"/>
    </location>
</feature>
<dbReference type="VEuPathDB" id="FungiDB:SPBR_09256"/>
<dbReference type="EMBL" id="AWTV01000001">
    <property type="protein sequence ID" value="KIH95250.1"/>
    <property type="molecule type" value="Genomic_DNA"/>
</dbReference>
<sequence length="788" mass="88233">MGREKKHNGPGAAPGAHAKERHKKRLRAQTISNPVVLNARPEVHNLKSKHHSYYEIVENKDKKKKLEFEITSRRTPPPGFEFVPIGNPELTKTCKELSREHDAMIFIVSNGTGGGLSQQMNRVGHHIRQGIVEEARREVSDNGNSSDDHAQSGLPEPIPEKAVEGLCLDVLVKWRGDEETGRDQLDEILREVIVISDSEGEEDGDEDGDEDDEADSSGVESGDLAAEPSYLPYPAVPQPRTRKDPETALELRHTRRPLVYGERATWRDEPDYSYARPTRPYMQDLTAAHRARRGFKRYKAALSARWGEAVHRARHQQDHPQEAPPRIVEYRSHSQQGILRPEQAPASNHVYYASTVQDSPQLRGGDGRTLQPLEYPTRGPIQTLVASDTTLQGSPSGGLSRGASPLTDPRQTQQPQRAVVRSIFVRTVSPRQVSRPPKGRVDDRRTQYDSRNSPGWGGEPGTLKRRRVVDDEPYSPHGAPLHAAVPMRRLASDGWKRAPAYYAVSRPHEAPPHIPTDQDSRAHVALRQTHRVARIPVSAPEGRPYYESPGLELPLGSERAPIVLDDSDMDRPLAAATYPVRDYRGNIISEHREQPYRDVEVQHAPFVEYRRPPLADYAGRPNPEGPPIYIESTPRPQDPLPIHLGPSAIDRPGVYERQPPPHNAQEPRPVVYNPPVPPVYDSALSHLHHQDVHEPAPMFIRPVVRHSPRPLAEVQGQPQWHHNSGATHDYQAHPPAAGSWAQPPQASAYDAPPTYPPYPPHPAQHPLSSYDYGSHAEHHNQHYNQPGQ</sequence>
<feature type="compositionally biased region" description="Basic and acidic residues" evidence="1">
    <location>
        <begin position="241"/>
        <end position="252"/>
    </location>
</feature>
<feature type="region of interest" description="Disordered" evidence="1">
    <location>
        <begin position="711"/>
        <end position="788"/>
    </location>
</feature>
<feature type="region of interest" description="Disordered" evidence="1">
    <location>
        <begin position="1"/>
        <end position="36"/>
    </location>
</feature>
<name>A0A0C2J8B0_9PEZI</name>
<dbReference type="RefSeq" id="XP_040623260.1">
    <property type="nucleotide sequence ID" value="XM_040767382.1"/>
</dbReference>
<keyword evidence="3" id="KW-1185">Reference proteome</keyword>
<feature type="compositionally biased region" description="Basic and acidic residues" evidence="1">
    <location>
        <begin position="439"/>
        <end position="448"/>
    </location>
</feature>
<dbReference type="Proteomes" id="UP000031575">
    <property type="component" value="Unassembled WGS sequence"/>
</dbReference>
<dbReference type="AlphaFoldDB" id="A0A0C2J8B0"/>
<reference evidence="2 3" key="1">
    <citation type="journal article" date="2014" name="BMC Genomics">
        <title>Comparative genomics of the major fungal agents of human and animal Sporotrichosis: Sporothrix schenckii and Sporothrix brasiliensis.</title>
        <authorList>
            <person name="Teixeira M.M."/>
            <person name="de Almeida L.G."/>
            <person name="Kubitschek-Barreira P."/>
            <person name="Alves F.L."/>
            <person name="Kioshima E.S."/>
            <person name="Abadio A.K."/>
            <person name="Fernandes L."/>
            <person name="Derengowski L.S."/>
            <person name="Ferreira K.S."/>
            <person name="Souza R.C."/>
            <person name="Ruiz J.C."/>
            <person name="de Andrade N.C."/>
            <person name="Paes H.C."/>
            <person name="Nicola A.M."/>
            <person name="Albuquerque P."/>
            <person name="Gerber A.L."/>
            <person name="Martins V.P."/>
            <person name="Peconick L.D."/>
            <person name="Neto A.V."/>
            <person name="Chaucanez C.B."/>
            <person name="Silva P.A."/>
            <person name="Cunha O.L."/>
            <person name="de Oliveira F.F."/>
            <person name="dos Santos T.C."/>
            <person name="Barros A.L."/>
            <person name="Soares M.A."/>
            <person name="de Oliveira L.M."/>
            <person name="Marini M.M."/>
            <person name="Villalobos-Duno H."/>
            <person name="Cunha M.M."/>
            <person name="de Hoog S."/>
            <person name="da Silveira J.F."/>
            <person name="Henrissat B."/>
            <person name="Nino-Vega G.A."/>
            <person name="Cisalpino P.S."/>
            <person name="Mora-Montes H.M."/>
            <person name="Almeida S.R."/>
            <person name="Stajich J.E."/>
            <person name="Lopes-Bezerra L.M."/>
            <person name="Vasconcelos A.T."/>
            <person name="Felipe M.S."/>
        </authorList>
    </citation>
    <scope>NUCLEOTIDE SEQUENCE [LARGE SCALE GENOMIC DNA]</scope>
    <source>
        <strain evidence="2 3">5110</strain>
    </source>
</reference>
<feature type="compositionally biased region" description="Basic and acidic residues" evidence="1">
    <location>
        <begin position="137"/>
        <end position="150"/>
    </location>
</feature>
<dbReference type="OrthoDB" id="5288828at2759"/>
<feature type="region of interest" description="Disordered" evidence="1">
    <location>
        <begin position="137"/>
        <end position="160"/>
    </location>
</feature>
<organism evidence="2 3">
    <name type="scientific">Sporothrix brasiliensis 5110</name>
    <dbReference type="NCBI Taxonomy" id="1398154"/>
    <lineage>
        <taxon>Eukaryota</taxon>
        <taxon>Fungi</taxon>
        <taxon>Dikarya</taxon>
        <taxon>Ascomycota</taxon>
        <taxon>Pezizomycotina</taxon>
        <taxon>Sordariomycetes</taxon>
        <taxon>Sordariomycetidae</taxon>
        <taxon>Ophiostomatales</taxon>
        <taxon>Ophiostomataceae</taxon>
        <taxon>Sporothrix</taxon>
    </lineage>
</organism>
<dbReference type="PANTHER" id="PTHR38113:SF1">
    <property type="entry name" value="DUF2293 DOMAIN-CONTAINING PROTEIN"/>
    <property type="match status" value="1"/>
</dbReference>
<proteinExistence type="predicted"/>
<protein>
    <submittedName>
        <fullName evidence="2">Uncharacterized protein</fullName>
    </submittedName>
</protein>
<comment type="caution">
    <text evidence="2">The sequence shown here is derived from an EMBL/GenBank/DDBJ whole genome shotgun (WGS) entry which is preliminary data.</text>
</comment>
<evidence type="ECO:0000313" key="3">
    <source>
        <dbReference type="Proteomes" id="UP000031575"/>
    </source>
</evidence>
<dbReference type="PANTHER" id="PTHR38113">
    <property type="match status" value="1"/>
</dbReference>